<dbReference type="Gene3D" id="3.30.70.1450">
    <property type="entry name" value="Regulator of K+ conductance, C-terminal domain"/>
    <property type="match status" value="2"/>
</dbReference>
<dbReference type="PROSITE" id="PS51202">
    <property type="entry name" value="RCK_C"/>
    <property type="match status" value="2"/>
</dbReference>
<gene>
    <name evidence="8" type="ORF">MNBD_DELTA02-1049</name>
</gene>
<evidence type="ECO:0000259" key="6">
    <source>
        <dbReference type="PROSITE" id="PS51201"/>
    </source>
</evidence>
<dbReference type="InterPro" id="IPR006037">
    <property type="entry name" value="RCK_C"/>
</dbReference>
<dbReference type="InterPro" id="IPR006036">
    <property type="entry name" value="K_uptake_TrkA"/>
</dbReference>
<evidence type="ECO:0000256" key="2">
    <source>
        <dbReference type="ARBA" id="ARBA00022538"/>
    </source>
</evidence>
<sequence length="456" mass="49393">MKIIIIGAGVVGRTIARKFSGEGQDIVLIEKDEKMVKELQESLDVQLIQGSGSSPEVLARAGIEQAEMVIAVTNSDEVNMVACLIAETQSRVPKKIARIRNPDYLNYTEIFERDYLDLDFIINPEKVAADRILKILDTPGAVDVMDFIDGKLKLVGVKLSADSELAGKKARDLGAFFTNANVIITAIYRGNQTIIPQGGTVLEVGDLIFTLAHSKEAAAIPRIFSNISDEKTADKVMIIGGGDVGFFVAEALEGKGHLIKIIEKNEARCEFLAEKLDKAIVISGDGTDQSLLKEENIGDLDTFIAVTNDEEANILTSLLSKRLGAHRSVALIDKPEYLSMVSTIGVDVAVSPRLASVGDILQFIRKGKVLSVKTLMEERVEAMETVAMETADIVGVPIKDIKFPMGAIIGAVVKGEEVLLPTGDTTIDAGDKVVIFTLPKTIPQVEKLLMVKPEFF</sequence>
<protein>
    <submittedName>
        <fullName evidence="8">Trk potassium uptake system protein TrkA</fullName>
    </submittedName>
</protein>
<dbReference type="GO" id="GO:0015079">
    <property type="term" value="F:potassium ion transmembrane transporter activity"/>
    <property type="evidence" value="ECO:0007669"/>
    <property type="project" value="InterPro"/>
</dbReference>
<dbReference type="PROSITE" id="PS51201">
    <property type="entry name" value="RCK_N"/>
    <property type="match status" value="2"/>
</dbReference>
<evidence type="ECO:0000256" key="3">
    <source>
        <dbReference type="ARBA" id="ARBA00022958"/>
    </source>
</evidence>
<evidence type="ECO:0000259" key="7">
    <source>
        <dbReference type="PROSITE" id="PS51202"/>
    </source>
</evidence>
<dbReference type="GO" id="GO:0005886">
    <property type="term" value="C:plasma membrane"/>
    <property type="evidence" value="ECO:0007669"/>
    <property type="project" value="InterPro"/>
</dbReference>
<reference evidence="8" key="1">
    <citation type="submission" date="2018-06" db="EMBL/GenBank/DDBJ databases">
        <authorList>
            <person name="Zhirakovskaya E."/>
        </authorList>
    </citation>
    <scope>NUCLEOTIDE SEQUENCE</scope>
</reference>
<keyword evidence="3" id="KW-0630">Potassium</keyword>
<dbReference type="InterPro" id="IPR036721">
    <property type="entry name" value="RCK_C_sf"/>
</dbReference>
<dbReference type="Pfam" id="PF02080">
    <property type="entry name" value="TrkA_C"/>
    <property type="match status" value="2"/>
</dbReference>
<dbReference type="SUPFAM" id="SSF116726">
    <property type="entry name" value="TrkA C-terminal domain-like"/>
    <property type="match status" value="2"/>
</dbReference>
<feature type="domain" description="RCK N-terminal" evidence="6">
    <location>
        <begin position="1"/>
        <end position="122"/>
    </location>
</feature>
<feature type="domain" description="RCK C-terminal" evidence="7">
    <location>
        <begin position="370"/>
        <end position="451"/>
    </location>
</feature>
<proteinExistence type="predicted"/>
<dbReference type="AlphaFoldDB" id="A0A3B0V1J4"/>
<dbReference type="PANTHER" id="PTHR43833:SF5">
    <property type="entry name" value="TRK SYSTEM POTASSIUM UPTAKE PROTEIN TRKA"/>
    <property type="match status" value="1"/>
</dbReference>
<dbReference type="InterPro" id="IPR036291">
    <property type="entry name" value="NAD(P)-bd_dom_sf"/>
</dbReference>
<keyword evidence="2" id="KW-0633">Potassium transport</keyword>
<evidence type="ECO:0000256" key="5">
    <source>
        <dbReference type="ARBA" id="ARBA00023065"/>
    </source>
</evidence>
<evidence type="ECO:0000313" key="8">
    <source>
        <dbReference type="EMBL" id="VAW37368.1"/>
    </source>
</evidence>
<dbReference type="NCBIfam" id="NF007031">
    <property type="entry name" value="PRK09496.1-2"/>
    <property type="match status" value="1"/>
</dbReference>
<dbReference type="NCBIfam" id="NF007041">
    <property type="entry name" value="PRK09496.3-4"/>
    <property type="match status" value="1"/>
</dbReference>
<dbReference type="InterPro" id="IPR003148">
    <property type="entry name" value="RCK_N"/>
</dbReference>
<feature type="domain" description="RCK N-terminal" evidence="6">
    <location>
        <begin position="233"/>
        <end position="350"/>
    </location>
</feature>
<keyword evidence="4" id="KW-0520">NAD</keyword>
<dbReference type="NCBIfam" id="NF007039">
    <property type="entry name" value="PRK09496.3-2"/>
    <property type="match status" value="1"/>
</dbReference>
<evidence type="ECO:0000256" key="1">
    <source>
        <dbReference type="ARBA" id="ARBA00022448"/>
    </source>
</evidence>
<dbReference type="NCBIfam" id="NF007032">
    <property type="entry name" value="PRK09496.1-4"/>
    <property type="match status" value="1"/>
</dbReference>
<keyword evidence="1" id="KW-0813">Transport</keyword>
<dbReference type="SUPFAM" id="SSF51735">
    <property type="entry name" value="NAD(P)-binding Rossmann-fold domains"/>
    <property type="match status" value="2"/>
</dbReference>
<keyword evidence="5" id="KW-0406">Ion transport</keyword>
<dbReference type="NCBIfam" id="NF007030">
    <property type="entry name" value="PRK09496.1-1"/>
    <property type="match status" value="1"/>
</dbReference>
<name>A0A3B0V1J4_9ZZZZ</name>
<dbReference type="Pfam" id="PF02254">
    <property type="entry name" value="TrkA_N"/>
    <property type="match status" value="2"/>
</dbReference>
<organism evidence="8">
    <name type="scientific">hydrothermal vent metagenome</name>
    <dbReference type="NCBI Taxonomy" id="652676"/>
    <lineage>
        <taxon>unclassified sequences</taxon>
        <taxon>metagenomes</taxon>
        <taxon>ecological metagenomes</taxon>
    </lineage>
</organism>
<accession>A0A3B0V1J4</accession>
<dbReference type="InterPro" id="IPR050721">
    <property type="entry name" value="Trk_Ktr_HKT_K-transport"/>
</dbReference>
<dbReference type="PRINTS" id="PR00335">
    <property type="entry name" value="KUPTAKETRKA"/>
</dbReference>
<dbReference type="Gene3D" id="3.40.50.720">
    <property type="entry name" value="NAD(P)-binding Rossmann-like Domain"/>
    <property type="match status" value="2"/>
</dbReference>
<dbReference type="PANTHER" id="PTHR43833">
    <property type="entry name" value="POTASSIUM CHANNEL PROTEIN 2-RELATED-RELATED"/>
    <property type="match status" value="1"/>
</dbReference>
<dbReference type="EMBL" id="UOEZ01000053">
    <property type="protein sequence ID" value="VAW37368.1"/>
    <property type="molecule type" value="Genomic_DNA"/>
</dbReference>
<evidence type="ECO:0000256" key="4">
    <source>
        <dbReference type="ARBA" id="ARBA00023027"/>
    </source>
</evidence>
<feature type="domain" description="RCK C-terminal" evidence="7">
    <location>
        <begin position="142"/>
        <end position="226"/>
    </location>
</feature>